<comment type="caution">
    <text evidence="1">The sequence shown here is derived from an EMBL/GenBank/DDBJ whole genome shotgun (WGS) entry which is preliminary data.</text>
</comment>
<protein>
    <submittedName>
        <fullName evidence="1">Uncharacterized protein</fullName>
    </submittedName>
</protein>
<accession>A0ACC0ZYP8</accession>
<reference evidence="2" key="1">
    <citation type="journal article" date="2023" name="G3 (Bethesda)">
        <title>Genome assembly and association tests identify interacting loci associated with vigor, precocity, and sex in interspecific pistachio rootstocks.</title>
        <authorList>
            <person name="Palmer W."/>
            <person name="Jacygrad E."/>
            <person name="Sagayaradj S."/>
            <person name="Cavanaugh K."/>
            <person name="Han R."/>
            <person name="Bertier L."/>
            <person name="Beede B."/>
            <person name="Kafkas S."/>
            <person name="Golino D."/>
            <person name="Preece J."/>
            <person name="Michelmore R."/>
        </authorList>
    </citation>
    <scope>NUCLEOTIDE SEQUENCE [LARGE SCALE GENOMIC DNA]</scope>
</reference>
<organism evidence="1 2">
    <name type="scientific">Pistacia atlantica</name>
    <dbReference type="NCBI Taxonomy" id="434234"/>
    <lineage>
        <taxon>Eukaryota</taxon>
        <taxon>Viridiplantae</taxon>
        <taxon>Streptophyta</taxon>
        <taxon>Embryophyta</taxon>
        <taxon>Tracheophyta</taxon>
        <taxon>Spermatophyta</taxon>
        <taxon>Magnoliopsida</taxon>
        <taxon>eudicotyledons</taxon>
        <taxon>Gunneridae</taxon>
        <taxon>Pentapetalae</taxon>
        <taxon>rosids</taxon>
        <taxon>malvids</taxon>
        <taxon>Sapindales</taxon>
        <taxon>Anacardiaceae</taxon>
        <taxon>Pistacia</taxon>
    </lineage>
</organism>
<evidence type="ECO:0000313" key="2">
    <source>
        <dbReference type="Proteomes" id="UP001164250"/>
    </source>
</evidence>
<name>A0ACC0ZYP8_9ROSI</name>
<keyword evidence="2" id="KW-1185">Reference proteome</keyword>
<dbReference type="EMBL" id="CM047909">
    <property type="protein sequence ID" value="KAJ0080133.1"/>
    <property type="molecule type" value="Genomic_DNA"/>
</dbReference>
<gene>
    <name evidence="1" type="ORF">Patl1_22309</name>
</gene>
<sequence length="244" mass="28089">MAATSYKKYRNDSCRDVVDSTKLKQSSHFSYFFSMNISQSRVRVKIPKVVLKTMQRRSTREDESFKDANDNGGDDDDGKIKKRVAPKKLLPVKVGRVFLDFFRRKKSSKEERSCSANGENRRVCRKNVFDLADEKETERLKKVETEEMGNNRTAVVIGRQESSLSLPRVPSRIMMTRQRLKMARSMRKKPVNLGSRETDQEDGERSGQELCKKRILLGGKCRPLNYSGTLQYDKDGVLLPEIIP</sequence>
<evidence type="ECO:0000313" key="1">
    <source>
        <dbReference type="EMBL" id="KAJ0080133.1"/>
    </source>
</evidence>
<proteinExistence type="predicted"/>
<dbReference type="Proteomes" id="UP001164250">
    <property type="component" value="Chromosome 13"/>
</dbReference>